<reference evidence="1" key="1">
    <citation type="submission" date="2023-10" db="EMBL/GenBank/DDBJ databases">
        <title>Genome assembly of Pristionchus species.</title>
        <authorList>
            <person name="Yoshida K."/>
            <person name="Sommer R.J."/>
        </authorList>
    </citation>
    <scope>NUCLEOTIDE SEQUENCE</scope>
    <source>
        <strain evidence="1">RS5133</strain>
    </source>
</reference>
<evidence type="ECO:0000313" key="1">
    <source>
        <dbReference type="EMBL" id="GMT27787.1"/>
    </source>
</evidence>
<dbReference type="EMBL" id="BTSY01000005">
    <property type="protein sequence ID" value="GMT27787.1"/>
    <property type="molecule type" value="Genomic_DNA"/>
</dbReference>
<evidence type="ECO:0000313" key="2">
    <source>
        <dbReference type="Proteomes" id="UP001432322"/>
    </source>
</evidence>
<dbReference type="Proteomes" id="UP001432322">
    <property type="component" value="Unassembled WGS sequence"/>
</dbReference>
<accession>A0AAV5W7I1</accession>
<gene>
    <name evidence="1" type="ORF">PFISCL1PPCAC_19084</name>
</gene>
<keyword evidence="2" id="KW-1185">Reference proteome</keyword>
<organism evidence="1 2">
    <name type="scientific">Pristionchus fissidentatus</name>
    <dbReference type="NCBI Taxonomy" id="1538716"/>
    <lineage>
        <taxon>Eukaryota</taxon>
        <taxon>Metazoa</taxon>
        <taxon>Ecdysozoa</taxon>
        <taxon>Nematoda</taxon>
        <taxon>Chromadorea</taxon>
        <taxon>Rhabditida</taxon>
        <taxon>Rhabditina</taxon>
        <taxon>Diplogasteromorpha</taxon>
        <taxon>Diplogasteroidea</taxon>
        <taxon>Neodiplogasteridae</taxon>
        <taxon>Pristionchus</taxon>
    </lineage>
</organism>
<dbReference type="AlphaFoldDB" id="A0AAV5W7I1"/>
<name>A0AAV5W7I1_9BILA</name>
<protein>
    <submittedName>
        <fullName evidence="1">Uncharacterized protein</fullName>
    </submittedName>
</protein>
<comment type="caution">
    <text evidence="1">The sequence shown here is derived from an EMBL/GenBank/DDBJ whole genome shotgun (WGS) entry which is preliminary data.</text>
</comment>
<sequence>LRSSVFTTGFDNAKTNQGRCPSVHELQESEPFEFYINGPLATMFGHQDAEVELIVGSLLYYSLEYPSFFSSPGYIGCENGDVYRSSLYPKITKLYLTHQKKRSIHINAYLNTRDAVQLQVDWRK</sequence>
<proteinExistence type="predicted"/>
<feature type="non-terminal residue" evidence="1">
    <location>
        <position position="124"/>
    </location>
</feature>
<feature type="non-terminal residue" evidence="1">
    <location>
        <position position="1"/>
    </location>
</feature>